<dbReference type="EMBL" id="VXIV02002504">
    <property type="protein sequence ID" value="KAF6024992.1"/>
    <property type="molecule type" value="Genomic_DNA"/>
</dbReference>
<dbReference type="AlphaFoldDB" id="A0A7J7JF96"/>
<evidence type="ECO:0000313" key="1">
    <source>
        <dbReference type="EMBL" id="KAF6024992.1"/>
    </source>
</evidence>
<sequence length="72" mass="8350">MKEYIAKITVMLNSNDDNYYRSFVIKLNQTLWVITRLGFMFYSGGLATPETVQSCLMRRLRCCGLDEQEMAA</sequence>
<name>A0A7J7JF96_BUGNE</name>
<keyword evidence="2" id="KW-1185">Reference proteome</keyword>
<protein>
    <submittedName>
        <fullName evidence="1">Uncharacterized protein</fullName>
    </submittedName>
</protein>
<evidence type="ECO:0000313" key="2">
    <source>
        <dbReference type="Proteomes" id="UP000593567"/>
    </source>
</evidence>
<dbReference type="Proteomes" id="UP000593567">
    <property type="component" value="Unassembled WGS sequence"/>
</dbReference>
<accession>A0A7J7JF96</accession>
<comment type="caution">
    <text evidence="1">The sequence shown here is derived from an EMBL/GenBank/DDBJ whole genome shotgun (WGS) entry which is preliminary data.</text>
</comment>
<organism evidence="1 2">
    <name type="scientific">Bugula neritina</name>
    <name type="common">Brown bryozoan</name>
    <name type="synonym">Sertularia neritina</name>
    <dbReference type="NCBI Taxonomy" id="10212"/>
    <lineage>
        <taxon>Eukaryota</taxon>
        <taxon>Metazoa</taxon>
        <taxon>Spiralia</taxon>
        <taxon>Lophotrochozoa</taxon>
        <taxon>Bryozoa</taxon>
        <taxon>Gymnolaemata</taxon>
        <taxon>Cheilostomatida</taxon>
        <taxon>Flustrina</taxon>
        <taxon>Buguloidea</taxon>
        <taxon>Bugulidae</taxon>
        <taxon>Bugula</taxon>
    </lineage>
</organism>
<reference evidence="1" key="1">
    <citation type="submission" date="2020-06" db="EMBL/GenBank/DDBJ databases">
        <title>Draft genome of Bugula neritina, a colonial animal packing powerful symbionts and potential medicines.</title>
        <authorList>
            <person name="Rayko M."/>
        </authorList>
    </citation>
    <scope>NUCLEOTIDE SEQUENCE [LARGE SCALE GENOMIC DNA]</scope>
    <source>
        <strain evidence="1">Kwan_BN1</strain>
    </source>
</reference>
<proteinExistence type="predicted"/>
<gene>
    <name evidence="1" type="ORF">EB796_016673</name>
</gene>